<dbReference type="PROSITE" id="PS51898">
    <property type="entry name" value="TYR_RECOMBINASE"/>
    <property type="match status" value="1"/>
</dbReference>
<feature type="domain" description="Tyr recombinase" evidence="6">
    <location>
        <begin position="130"/>
        <end position="308"/>
    </location>
</feature>
<keyword evidence="4" id="KW-0233">DNA recombination</keyword>
<dbReference type="InterPro" id="IPR044068">
    <property type="entry name" value="CB"/>
</dbReference>
<dbReference type="SUPFAM" id="SSF56349">
    <property type="entry name" value="DNA breaking-rejoining enzymes"/>
    <property type="match status" value="1"/>
</dbReference>
<dbReference type="InterPro" id="IPR011010">
    <property type="entry name" value="DNA_brk_join_enz"/>
</dbReference>
<dbReference type="Pfam" id="PF13495">
    <property type="entry name" value="Phage_int_SAM_4"/>
    <property type="match status" value="1"/>
</dbReference>
<reference evidence="8" key="1">
    <citation type="submission" date="2023-04" db="EMBL/GenBank/DDBJ databases">
        <title>Comparative genomic analysis of Cohnella hashimotonis sp. nov., isolated from the International Space Station.</title>
        <authorList>
            <person name="Venkateswaran K."/>
            <person name="Simpson A."/>
        </authorList>
    </citation>
    <scope>NUCLEOTIDE SEQUENCE</scope>
    <source>
        <strain evidence="8">F6_2S_P_1</strain>
    </source>
</reference>
<dbReference type="RefSeq" id="WP_282912104.1">
    <property type="nucleotide sequence ID" value="NZ_JAGRPV010000001.1"/>
</dbReference>
<organism evidence="8 9">
    <name type="scientific">Cohnella hashimotonis</name>
    <dbReference type="NCBI Taxonomy" id="2826895"/>
    <lineage>
        <taxon>Bacteria</taxon>
        <taxon>Bacillati</taxon>
        <taxon>Bacillota</taxon>
        <taxon>Bacilli</taxon>
        <taxon>Bacillales</taxon>
        <taxon>Paenibacillaceae</taxon>
        <taxon>Cohnella</taxon>
    </lineage>
</organism>
<evidence type="ECO:0000256" key="5">
    <source>
        <dbReference type="PROSITE-ProRule" id="PRU01248"/>
    </source>
</evidence>
<dbReference type="Proteomes" id="UP001161691">
    <property type="component" value="Unassembled WGS sequence"/>
</dbReference>
<accession>A0ABT6TU94</accession>
<keyword evidence="2" id="KW-0229">DNA integration</keyword>
<comment type="caution">
    <text evidence="8">The sequence shown here is derived from an EMBL/GenBank/DDBJ whole genome shotgun (WGS) entry which is preliminary data.</text>
</comment>
<dbReference type="InterPro" id="IPR010998">
    <property type="entry name" value="Integrase_recombinase_N"/>
</dbReference>
<name>A0ABT6TU94_9BACL</name>
<dbReference type="Pfam" id="PF00589">
    <property type="entry name" value="Phage_integrase"/>
    <property type="match status" value="1"/>
</dbReference>
<evidence type="ECO:0000259" key="7">
    <source>
        <dbReference type="PROSITE" id="PS51900"/>
    </source>
</evidence>
<dbReference type="PROSITE" id="PS51900">
    <property type="entry name" value="CB"/>
    <property type="match status" value="1"/>
</dbReference>
<comment type="similarity">
    <text evidence="1">Belongs to the 'phage' integrase family.</text>
</comment>
<evidence type="ECO:0000256" key="2">
    <source>
        <dbReference type="ARBA" id="ARBA00022908"/>
    </source>
</evidence>
<dbReference type="Gene3D" id="1.10.150.130">
    <property type="match status" value="1"/>
</dbReference>
<evidence type="ECO:0000256" key="1">
    <source>
        <dbReference type="ARBA" id="ARBA00008857"/>
    </source>
</evidence>
<dbReference type="PANTHER" id="PTHR30349:SF64">
    <property type="entry name" value="PROPHAGE INTEGRASE INTD-RELATED"/>
    <property type="match status" value="1"/>
</dbReference>
<dbReference type="PANTHER" id="PTHR30349">
    <property type="entry name" value="PHAGE INTEGRASE-RELATED"/>
    <property type="match status" value="1"/>
</dbReference>
<gene>
    <name evidence="8" type="ORF">KB449_31415</name>
</gene>
<protein>
    <submittedName>
        <fullName evidence="8">Tyrosine-type recombinase/integrase</fullName>
    </submittedName>
</protein>
<dbReference type="InterPro" id="IPR002104">
    <property type="entry name" value="Integrase_catalytic"/>
</dbReference>
<evidence type="ECO:0000313" key="8">
    <source>
        <dbReference type="EMBL" id="MDI4649479.1"/>
    </source>
</evidence>
<evidence type="ECO:0000256" key="3">
    <source>
        <dbReference type="ARBA" id="ARBA00023125"/>
    </source>
</evidence>
<proteinExistence type="inferred from homology"/>
<dbReference type="InterPro" id="IPR004107">
    <property type="entry name" value="Integrase_SAM-like_N"/>
</dbReference>
<dbReference type="EMBL" id="JAGRPV010000001">
    <property type="protein sequence ID" value="MDI4649479.1"/>
    <property type="molecule type" value="Genomic_DNA"/>
</dbReference>
<evidence type="ECO:0000259" key="6">
    <source>
        <dbReference type="PROSITE" id="PS51898"/>
    </source>
</evidence>
<dbReference type="InterPro" id="IPR013762">
    <property type="entry name" value="Integrase-like_cat_sf"/>
</dbReference>
<evidence type="ECO:0000313" key="9">
    <source>
        <dbReference type="Proteomes" id="UP001161691"/>
    </source>
</evidence>
<dbReference type="InterPro" id="IPR050090">
    <property type="entry name" value="Tyrosine_recombinase_XerCD"/>
</dbReference>
<dbReference type="Gene3D" id="1.10.443.10">
    <property type="entry name" value="Intergrase catalytic core"/>
    <property type="match status" value="1"/>
</dbReference>
<evidence type="ECO:0000256" key="4">
    <source>
        <dbReference type="ARBA" id="ARBA00023172"/>
    </source>
</evidence>
<keyword evidence="9" id="KW-1185">Reference proteome</keyword>
<feature type="domain" description="Core-binding (CB)" evidence="7">
    <location>
        <begin position="20"/>
        <end position="106"/>
    </location>
</feature>
<dbReference type="CDD" id="cd00397">
    <property type="entry name" value="DNA_BRE_C"/>
    <property type="match status" value="1"/>
</dbReference>
<sequence length="322" mass="35835">MLEYASATLTEDESSGVQTMDDHAVVDIFLSLFEKSIHTQRNYRRAIQQFREFLGETSLSKVTWRDIELFKLGLTRGTLNRTKKPLSAASVAALIAPLKSLYKWGSDPNIGVFLKNPTTSVKLPSVKVTSARHFLTLEELQILLNALRAQSIRNYLIGLCLATLGLRISELAAIRHSHFHFNPSETTVWLTVIAGKGGKSREIKVPSQLWKHLSEYMKSGADGIYGEGVSSKLFNLSPRHIERIIKAASTVLHGKTPTPHWLRHTSATLALLGGASLQQVQETLGHTHINTTQRYLHTVEQIKKSATEFVEESITGLASEEK</sequence>
<keyword evidence="3 5" id="KW-0238">DNA-binding</keyword>